<evidence type="ECO:0000313" key="2">
    <source>
        <dbReference type="EMBL" id="OEU21102.1"/>
    </source>
</evidence>
<sequence>MTATAATTSRLFEQNKGSLIEGNQRNPSDQEKQLMDEMITKLADAKPYELPNAVRRAFRVVSSPQFFLRIAERADTAIDEDEIEKLAALASNLVATLEVVVETTEETLDERAKEVEEVLKAAADLETGEFLVPLLPEQVQRMRVVVENLEPYSLDEGFLSTVDAFMNKSHQDGMDGMVEILQKCLQQYSGVSILRARKNQQQQKDKESSSSSSESSTTATTTTAASELFEKLLKIDTAIWDEEIQKGMSSISDMSTQKLINEIQKTMETVVLGLENGSMAQRVQAEYLRELVTRVEAIQAKA</sequence>
<feature type="compositionally biased region" description="Polar residues" evidence="1">
    <location>
        <begin position="1"/>
        <end position="27"/>
    </location>
</feature>
<dbReference type="AlphaFoldDB" id="A0A1E7FSE4"/>
<dbReference type="EMBL" id="KV784354">
    <property type="protein sequence ID" value="OEU21102.1"/>
    <property type="molecule type" value="Genomic_DNA"/>
</dbReference>
<dbReference type="OrthoDB" id="2020333at2759"/>
<feature type="compositionally biased region" description="Low complexity" evidence="1">
    <location>
        <begin position="209"/>
        <end position="222"/>
    </location>
</feature>
<dbReference type="KEGG" id="fcy:FRACYDRAFT_180167"/>
<feature type="region of interest" description="Disordered" evidence="1">
    <location>
        <begin position="1"/>
        <end position="29"/>
    </location>
</feature>
<dbReference type="PANTHER" id="PTHR36348">
    <property type="entry name" value="EXPRESSED PROTEIN"/>
    <property type="match status" value="1"/>
</dbReference>
<organism evidence="2 3">
    <name type="scientific">Fragilariopsis cylindrus CCMP1102</name>
    <dbReference type="NCBI Taxonomy" id="635003"/>
    <lineage>
        <taxon>Eukaryota</taxon>
        <taxon>Sar</taxon>
        <taxon>Stramenopiles</taxon>
        <taxon>Ochrophyta</taxon>
        <taxon>Bacillariophyta</taxon>
        <taxon>Bacillariophyceae</taxon>
        <taxon>Bacillariophycidae</taxon>
        <taxon>Bacillariales</taxon>
        <taxon>Bacillariaceae</taxon>
        <taxon>Fragilariopsis</taxon>
    </lineage>
</organism>
<name>A0A1E7FSE4_9STRA</name>
<protein>
    <submittedName>
        <fullName evidence="2">Uncharacterized protein</fullName>
    </submittedName>
</protein>
<dbReference type="InParanoid" id="A0A1E7FSE4"/>
<reference evidence="2 3" key="1">
    <citation type="submission" date="2016-09" db="EMBL/GenBank/DDBJ databases">
        <title>Extensive genetic diversity and differential bi-allelic expression allows diatom success in the polar Southern Ocean.</title>
        <authorList>
            <consortium name="DOE Joint Genome Institute"/>
            <person name="Mock T."/>
            <person name="Otillar R.P."/>
            <person name="Strauss J."/>
            <person name="Dupont C."/>
            <person name="Frickenhaus S."/>
            <person name="Maumus F."/>
            <person name="Mcmullan M."/>
            <person name="Sanges R."/>
            <person name="Schmutz J."/>
            <person name="Toseland A."/>
            <person name="Valas R."/>
            <person name="Veluchamy A."/>
            <person name="Ward B.J."/>
            <person name="Allen A."/>
            <person name="Barry K."/>
            <person name="Falciatore A."/>
            <person name="Ferrante M."/>
            <person name="Fortunato A.E."/>
            <person name="Gloeckner G."/>
            <person name="Gruber A."/>
            <person name="Hipkin R."/>
            <person name="Janech M."/>
            <person name="Kroth P."/>
            <person name="Leese F."/>
            <person name="Lindquist E."/>
            <person name="Lyon B.R."/>
            <person name="Martin J."/>
            <person name="Mayer C."/>
            <person name="Parker M."/>
            <person name="Quesneville H."/>
            <person name="Raymond J."/>
            <person name="Uhlig C."/>
            <person name="Valentin K.U."/>
            <person name="Worden A.Z."/>
            <person name="Armbrust E.V."/>
            <person name="Bowler C."/>
            <person name="Green B."/>
            <person name="Moulton V."/>
            <person name="Van Oosterhout C."/>
            <person name="Grigoriev I."/>
        </authorList>
    </citation>
    <scope>NUCLEOTIDE SEQUENCE [LARGE SCALE GENOMIC DNA]</scope>
    <source>
        <strain evidence="2 3">CCMP1102</strain>
    </source>
</reference>
<dbReference type="PANTHER" id="PTHR36348:SF1">
    <property type="entry name" value="EXPRESSED PROTEIN"/>
    <property type="match status" value="1"/>
</dbReference>
<evidence type="ECO:0000256" key="1">
    <source>
        <dbReference type="SAM" id="MobiDB-lite"/>
    </source>
</evidence>
<accession>A0A1E7FSE4</accession>
<gene>
    <name evidence="2" type="ORF">FRACYDRAFT_180167</name>
</gene>
<dbReference type="Proteomes" id="UP000095751">
    <property type="component" value="Unassembled WGS sequence"/>
</dbReference>
<feature type="region of interest" description="Disordered" evidence="1">
    <location>
        <begin position="199"/>
        <end position="222"/>
    </location>
</feature>
<evidence type="ECO:0000313" key="3">
    <source>
        <dbReference type="Proteomes" id="UP000095751"/>
    </source>
</evidence>
<keyword evidence="3" id="KW-1185">Reference proteome</keyword>
<proteinExistence type="predicted"/>